<accession>A0A0B2US72</accession>
<name>A0A0B2US72_TOXCA</name>
<protein>
    <submittedName>
        <fullName evidence="2">Uncharacterized protein</fullName>
    </submittedName>
</protein>
<gene>
    <name evidence="2" type="ORF">Tcan_12343</name>
</gene>
<sequence length="101" mass="10496">MSQPKNELWFIAHVKSDASAGGWGGSSGTDVKSHASAGGWGGSSGTGWSSSPAGSFGGSSASGWGSNLRKQNIAVRAKSDYDKEMNEVPSKKRFTGWITNE</sequence>
<feature type="compositionally biased region" description="Low complexity" evidence="1">
    <location>
        <begin position="46"/>
        <end position="66"/>
    </location>
</feature>
<feature type="region of interest" description="Disordered" evidence="1">
    <location>
        <begin position="21"/>
        <end position="68"/>
    </location>
</feature>
<evidence type="ECO:0000313" key="2">
    <source>
        <dbReference type="EMBL" id="KHN73851.1"/>
    </source>
</evidence>
<dbReference type="Proteomes" id="UP000031036">
    <property type="component" value="Unassembled WGS sequence"/>
</dbReference>
<reference evidence="2 3" key="1">
    <citation type="submission" date="2014-11" db="EMBL/GenBank/DDBJ databases">
        <title>Genetic blueprint of the zoonotic pathogen Toxocara canis.</title>
        <authorList>
            <person name="Zhu X.-Q."/>
            <person name="Korhonen P.K."/>
            <person name="Cai H."/>
            <person name="Young N.D."/>
            <person name="Nejsum P."/>
            <person name="von Samson-Himmelstjerna G."/>
            <person name="Boag P.R."/>
            <person name="Tan P."/>
            <person name="Li Q."/>
            <person name="Min J."/>
            <person name="Yang Y."/>
            <person name="Wang X."/>
            <person name="Fang X."/>
            <person name="Hall R.S."/>
            <person name="Hofmann A."/>
            <person name="Sternberg P.W."/>
            <person name="Jex A.R."/>
            <person name="Gasser R.B."/>
        </authorList>
    </citation>
    <scope>NUCLEOTIDE SEQUENCE [LARGE SCALE GENOMIC DNA]</scope>
    <source>
        <strain evidence="2">PN_DK_2014</strain>
    </source>
</reference>
<evidence type="ECO:0000313" key="3">
    <source>
        <dbReference type="Proteomes" id="UP000031036"/>
    </source>
</evidence>
<organism evidence="2 3">
    <name type="scientific">Toxocara canis</name>
    <name type="common">Canine roundworm</name>
    <dbReference type="NCBI Taxonomy" id="6265"/>
    <lineage>
        <taxon>Eukaryota</taxon>
        <taxon>Metazoa</taxon>
        <taxon>Ecdysozoa</taxon>
        <taxon>Nematoda</taxon>
        <taxon>Chromadorea</taxon>
        <taxon>Rhabditida</taxon>
        <taxon>Spirurina</taxon>
        <taxon>Ascaridomorpha</taxon>
        <taxon>Ascaridoidea</taxon>
        <taxon>Toxocaridae</taxon>
        <taxon>Toxocara</taxon>
    </lineage>
</organism>
<dbReference type="AlphaFoldDB" id="A0A0B2US72"/>
<evidence type="ECO:0000256" key="1">
    <source>
        <dbReference type="SAM" id="MobiDB-lite"/>
    </source>
</evidence>
<comment type="caution">
    <text evidence="2">The sequence shown here is derived from an EMBL/GenBank/DDBJ whole genome shotgun (WGS) entry which is preliminary data.</text>
</comment>
<proteinExistence type="predicted"/>
<keyword evidence="3" id="KW-1185">Reference proteome</keyword>
<dbReference type="EMBL" id="JPKZ01002995">
    <property type="protein sequence ID" value="KHN73851.1"/>
    <property type="molecule type" value="Genomic_DNA"/>
</dbReference>